<keyword evidence="2" id="KW-0378">Hydrolase</keyword>
<evidence type="ECO:0000313" key="5">
    <source>
        <dbReference type="Proteomes" id="UP000646478"/>
    </source>
</evidence>
<proteinExistence type="inferred from homology"/>
<dbReference type="PANTHER" id="PTHR43248">
    <property type="entry name" value="2-SUCCINYL-6-HYDROXY-2,4-CYCLOHEXADIENE-1-CARBOXYLATE SYNTHASE"/>
    <property type="match status" value="1"/>
</dbReference>
<dbReference type="InterPro" id="IPR029058">
    <property type="entry name" value="AB_hydrolase_fold"/>
</dbReference>
<dbReference type="Pfam" id="PF00561">
    <property type="entry name" value="Abhydrolase_1"/>
    <property type="match status" value="1"/>
</dbReference>
<dbReference type="GO" id="GO:0006508">
    <property type="term" value="P:proteolysis"/>
    <property type="evidence" value="ECO:0007669"/>
    <property type="project" value="InterPro"/>
</dbReference>
<dbReference type="PANTHER" id="PTHR43248:SF2">
    <property type="entry name" value="PROLYL AMINOPEPTIDASE"/>
    <property type="match status" value="1"/>
</dbReference>
<comment type="caution">
    <text evidence="4">The sequence shown here is derived from an EMBL/GenBank/DDBJ whole genome shotgun (WGS) entry which is preliminary data.</text>
</comment>
<reference evidence="4" key="2">
    <citation type="submission" date="2020-09" db="EMBL/GenBank/DDBJ databases">
        <authorList>
            <person name="Sun Q."/>
            <person name="Zhou Y."/>
        </authorList>
    </citation>
    <scope>NUCLEOTIDE SEQUENCE</scope>
    <source>
        <strain evidence="4">CGMCC 1.15082</strain>
    </source>
</reference>
<dbReference type="InterPro" id="IPR051601">
    <property type="entry name" value="Serine_prot/Carboxylest_S33"/>
</dbReference>
<sequence length="433" mass="48307">MILSEYTIPGMFIRDYTVTVPLDWGKLDGETIEVFAREVCDPVKRRDKLPLLVFLQGGPGGKSPRPANGGPSWLKEALKTHRVVLLDQRGTGRSTRIETATMERFGSDGAAAADYLACFRADSIIWDAEYIRMTVYGTDKWAALGQSYGGFLTLTYLSKAPEGLAACYVTGGLAGLDATADDVYRRTYPRVAARTERYYRRYPDDRATISRIADVLADNDIRLPDGDRLTVRRFQTIGIDFGMAPGFENVHWIVDEAFSSPRADRLSDSFLAAVMNATSYDSGPLFAVLQESIYGQGHGATNWAAERIRAEFPDFAENRRSLLFTGEMMFSWMFEDIRSLKPFRAGAMALAARDDYPRLYDPERLAANEVPVAAAIYFDDMYVDAGLSLETAARVGNLESWVTNEYEHDGVRQSSRVFSRLVEMVKERGGPLA</sequence>
<evidence type="ECO:0000256" key="1">
    <source>
        <dbReference type="ARBA" id="ARBA00010088"/>
    </source>
</evidence>
<dbReference type="EMBL" id="BMHH01000012">
    <property type="protein sequence ID" value="GGA99556.1"/>
    <property type="molecule type" value="Genomic_DNA"/>
</dbReference>
<dbReference type="PRINTS" id="PR00793">
    <property type="entry name" value="PROAMNOPTASE"/>
</dbReference>
<dbReference type="Gene3D" id="3.40.50.1820">
    <property type="entry name" value="alpha/beta hydrolase"/>
    <property type="match status" value="1"/>
</dbReference>
<dbReference type="InterPro" id="IPR002410">
    <property type="entry name" value="Peptidase_S33"/>
</dbReference>
<dbReference type="AlphaFoldDB" id="A0A916WI70"/>
<protein>
    <submittedName>
        <fullName evidence="4">Proline iminopeptidase</fullName>
    </submittedName>
</protein>
<evidence type="ECO:0000313" key="4">
    <source>
        <dbReference type="EMBL" id="GGA99556.1"/>
    </source>
</evidence>
<feature type="domain" description="AB hydrolase-1" evidence="3">
    <location>
        <begin position="50"/>
        <end position="206"/>
    </location>
</feature>
<dbReference type="Proteomes" id="UP000646478">
    <property type="component" value="Unassembled WGS sequence"/>
</dbReference>
<dbReference type="GO" id="GO:0008233">
    <property type="term" value="F:peptidase activity"/>
    <property type="evidence" value="ECO:0007669"/>
    <property type="project" value="InterPro"/>
</dbReference>
<evidence type="ECO:0000256" key="2">
    <source>
        <dbReference type="ARBA" id="ARBA00022801"/>
    </source>
</evidence>
<keyword evidence="5" id="KW-1185">Reference proteome</keyword>
<accession>A0A916WI70</accession>
<gene>
    <name evidence="4" type="primary">pap</name>
    <name evidence="4" type="ORF">GCM10011491_29770</name>
</gene>
<dbReference type="InterPro" id="IPR000073">
    <property type="entry name" value="AB_hydrolase_1"/>
</dbReference>
<evidence type="ECO:0000259" key="3">
    <source>
        <dbReference type="Pfam" id="PF00561"/>
    </source>
</evidence>
<dbReference type="SUPFAM" id="SSF53474">
    <property type="entry name" value="alpha/beta-Hydrolases"/>
    <property type="match status" value="1"/>
</dbReference>
<name>A0A916WI70_9HYPH</name>
<reference evidence="4" key="1">
    <citation type="journal article" date="2014" name="Int. J. Syst. Evol. Microbiol.">
        <title>Complete genome sequence of Corynebacterium casei LMG S-19264T (=DSM 44701T), isolated from a smear-ripened cheese.</title>
        <authorList>
            <consortium name="US DOE Joint Genome Institute (JGI-PGF)"/>
            <person name="Walter F."/>
            <person name="Albersmeier A."/>
            <person name="Kalinowski J."/>
            <person name="Ruckert C."/>
        </authorList>
    </citation>
    <scope>NUCLEOTIDE SEQUENCE</scope>
    <source>
        <strain evidence="4">CGMCC 1.15082</strain>
    </source>
</reference>
<organism evidence="4 5">
    <name type="scientific">Brucella endophytica</name>
    <dbReference type="NCBI Taxonomy" id="1963359"/>
    <lineage>
        <taxon>Bacteria</taxon>
        <taxon>Pseudomonadati</taxon>
        <taxon>Pseudomonadota</taxon>
        <taxon>Alphaproteobacteria</taxon>
        <taxon>Hyphomicrobiales</taxon>
        <taxon>Brucellaceae</taxon>
        <taxon>Brucella/Ochrobactrum group</taxon>
        <taxon>Brucella</taxon>
    </lineage>
</organism>
<comment type="similarity">
    <text evidence="1">Belongs to the peptidase S33 family.</text>
</comment>